<dbReference type="GO" id="GO:0008808">
    <property type="term" value="F:cardiolipin synthase activity"/>
    <property type="evidence" value="ECO:0007669"/>
    <property type="project" value="UniProtKB-UniRule"/>
</dbReference>
<evidence type="ECO:0000256" key="5">
    <source>
        <dbReference type="ARBA" id="ARBA00022516"/>
    </source>
</evidence>
<evidence type="ECO:0000256" key="7">
    <source>
        <dbReference type="ARBA" id="ARBA00022679"/>
    </source>
</evidence>
<dbReference type="Gene3D" id="3.30.870.10">
    <property type="entry name" value="Endonuclease Chain A"/>
    <property type="match status" value="2"/>
</dbReference>
<protein>
    <recommendedName>
        <fullName evidence="15">Cardiolipin synthase</fullName>
        <ecNumber evidence="15">2.7.8.-</ecNumber>
    </recommendedName>
</protein>
<keyword evidence="4" id="KW-1003">Cell membrane</keyword>
<proteinExistence type="predicted"/>
<dbReference type="InterPro" id="IPR027379">
    <property type="entry name" value="CLS_N"/>
</dbReference>
<evidence type="ECO:0000259" key="17">
    <source>
        <dbReference type="PROSITE" id="PS50035"/>
    </source>
</evidence>
<evidence type="ECO:0000256" key="10">
    <source>
        <dbReference type="ARBA" id="ARBA00022989"/>
    </source>
</evidence>
<dbReference type="Pfam" id="PF13396">
    <property type="entry name" value="PLDc_N"/>
    <property type="match status" value="1"/>
</dbReference>
<reference evidence="18 19" key="1">
    <citation type="submission" date="2016-10" db="EMBL/GenBank/DDBJ databases">
        <authorList>
            <person name="Varghese N."/>
            <person name="Submissions S."/>
        </authorList>
    </citation>
    <scope>NUCLEOTIDE SEQUENCE [LARGE SCALE GENOMIC DNA]</scope>
    <source>
        <strain evidence="18 19">FF3</strain>
    </source>
</reference>
<evidence type="ECO:0000256" key="8">
    <source>
        <dbReference type="ARBA" id="ARBA00022692"/>
    </source>
</evidence>
<dbReference type="EC" id="2.7.8.-" evidence="15"/>
<dbReference type="InterPro" id="IPR001736">
    <property type="entry name" value="PLipase_D/transphosphatidylase"/>
</dbReference>
<evidence type="ECO:0000256" key="6">
    <source>
        <dbReference type="ARBA" id="ARBA00022525"/>
    </source>
</evidence>
<evidence type="ECO:0000256" key="2">
    <source>
        <dbReference type="ARBA" id="ARBA00004613"/>
    </source>
</evidence>
<dbReference type="InterPro" id="IPR025202">
    <property type="entry name" value="PLD-like_dom"/>
</dbReference>
<dbReference type="GO" id="GO:0005576">
    <property type="term" value="C:extracellular region"/>
    <property type="evidence" value="ECO:0007669"/>
    <property type="project" value="UniProtKB-SubCell"/>
</dbReference>
<keyword evidence="5" id="KW-0444">Lipid biosynthesis</keyword>
<dbReference type="RefSeq" id="WP_074834214.1">
    <property type="nucleotide sequence ID" value="NZ_CATLQZ010000009.1"/>
</dbReference>
<comment type="function">
    <text evidence="1">Could be a virulence factor.</text>
</comment>
<feature type="transmembrane region" description="Helical" evidence="16">
    <location>
        <begin position="6"/>
        <end position="23"/>
    </location>
</feature>
<dbReference type="SMART" id="SM00155">
    <property type="entry name" value="PLDc"/>
    <property type="match status" value="2"/>
</dbReference>
<evidence type="ECO:0000256" key="9">
    <source>
        <dbReference type="ARBA" id="ARBA00022737"/>
    </source>
</evidence>
<feature type="transmembrane region" description="Helical" evidence="16">
    <location>
        <begin position="35"/>
        <end position="53"/>
    </location>
</feature>
<keyword evidence="8 16" id="KW-0812">Transmembrane</keyword>
<dbReference type="EMBL" id="FNYY01000001">
    <property type="protein sequence ID" value="SEI49987.1"/>
    <property type="molecule type" value="Genomic_DNA"/>
</dbReference>
<evidence type="ECO:0000256" key="15">
    <source>
        <dbReference type="NCBIfam" id="TIGR04265"/>
    </source>
</evidence>
<dbReference type="GeneID" id="80816300"/>
<dbReference type="CDD" id="cd09158">
    <property type="entry name" value="PLDc_EcCLS_like_2"/>
    <property type="match status" value="1"/>
</dbReference>
<keyword evidence="14" id="KW-1208">Phospholipid metabolism</keyword>
<dbReference type="GO" id="GO:0032049">
    <property type="term" value="P:cardiolipin biosynthetic process"/>
    <property type="evidence" value="ECO:0007669"/>
    <property type="project" value="UniProtKB-UniRule"/>
</dbReference>
<dbReference type="PROSITE" id="PS50035">
    <property type="entry name" value="PLD"/>
    <property type="match status" value="2"/>
</dbReference>
<name>A0A975W684_9RHOB</name>
<evidence type="ECO:0000313" key="18">
    <source>
        <dbReference type="EMBL" id="SEI49987.1"/>
    </source>
</evidence>
<evidence type="ECO:0000256" key="13">
    <source>
        <dbReference type="ARBA" id="ARBA00023209"/>
    </source>
</evidence>
<evidence type="ECO:0000256" key="1">
    <source>
        <dbReference type="ARBA" id="ARBA00003145"/>
    </source>
</evidence>
<dbReference type="PANTHER" id="PTHR21248:SF22">
    <property type="entry name" value="PHOSPHOLIPASE D"/>
    <property type="match status" value="1"/>
</dbReference>
<dbReference type="AlphaFoldDB" id="A0A975W684"/>
<dbReference type="PANTHER" id="PTHR21248">
    <property type="entry name" value="CARDIOLIPIN SYNTHASE"/>
    <property type="match status" value="1"/>
</dbReference>
<keyword evidence="13" id="KW-0594">Phospholipid biosynthesis</keyword>
<keyword evidence="10 16" id="KW-1133">Transmembrane helix</keyword>
<evidence type="ECO:0000256" key="11">
    <source>
        <dbReference type="ARBA" id="ARBA00023098"/>
    </source>
</evidence>
<sequence length="478" mass="53482">MILNTLLVLHGLIVLSFTIRILVRDDLTPPARLAWFIALILLPLAGSAAYFLFGEVDLGHRARKRHREIFALIRTRAARFMGMPDGVAQLIERDYQPAFAYAASINGFYPVPGNRAALMADSSDYLDRLIADIDAATDTVHVMSYIWLEDYTGRAIGRALMRAARRGVTCRAIADGLGARLMIKGPLWQEMKEAGVELAIAFPFSNVLRTLATSRIDLRNHRKISVIDGRITYCGSQNTADPEFRIKARFAPWVDIMLRLTGPVVDQNQLLFASDWMQATGEVLDELQLVAERHDDGFAAQVIGDGPTERHGATPQLFSGLLGCAREQIVLTTPYFVPDTTVLEALLAAALRGVRVVLIFPRRNDSWFVAAASRSYYHRLLDAGCEIFEYCDGLLHAKTLTIDGCVSLIGSSNLDLRSFDLNYENNILLQDRAITRQIHARQQSYLPRSRPVTLDEVLLWPYLRRIWNNMAATIGPIL</sequence>
<evidence type="ECO:0000256" key="14">
    <source>
        <dbReference type="ARBA" id="ARBA00023264"/>
    </source>
</evidence>
<evidence type="ECO:0000256" key="3">
    <source>
        <dbReference type="ARBA" id="ARBA00004651"/>
    </source>
</evidence>
<dbReference type="InterPro" id="IPR022924">
    <property type="entry name" value="Cardiolipin_synthase"/>
</dbReference>
<feature type="domain" description="PLD phosphodiesterase" evidence="17">
    <location>
        <begin position="216"/>
        <end position="243"/>
    </location>
</feature>
<dbReference type="GO" id="GO:0005886">
    <property type="term" value="C:plasma membrane"/>
    <property type="evidence" value="ECO:0007669"/>
    <property type="project" value="UniProtKB-SubCell"/>
</dbReference>
<keyword evidence="6" id="KW-0964">Secreted</keyword>
<comment type="subcellular location">
    <subcellularLocation>
        <location evidence="3">Cell membrane</location>
        <topology evidence="3">Multi-pass membrane protein</topology>
    </subcellularLocation>
    <subcellularLocation>
        <location evidence="2">Secreted</location>
    </subcellularLocation>
</comment>
<dbReference type="NCBIfam" id="TIGR04265">
    <property type="entry name" value="bac_cardiolipin"/>
    <property type="match status" value="1"/>
</dbReference>
<evidence type="ECO:0000256" key="12">
    <source>
        <dbReference type="ARBA" id="ARBA00023136"/>
    </source>
</evidence>
<dbReference type="CDD" id="cd09152">
    <property type="entry name" value="PLDc_EcCLS_like_1"/>
    <property type="match status" value="1"/>
</dbReference>
<dbReference type="Pfam" id="PF13091">
    <property type="entry name" value="PLDc_2"/>
    <property type="match status" value="2"/>
</dbReference>
<keyword evidence="11" id="KW-0443">Lipid metabolism</keyword>
<evidence type="ECO:0000256" key="16">
    <source>
        <dbReference type="SAM" id="Phobius"/>
    </source>
</evidence>
<keyword evidence="9" id="KW-0677">Repeat</keyword>
<evidence type="ECO:0000256" key="4">
    <source>
        <dbReference type="ARBA" id="ARBA00022475"/>
    </source>
</evidence>
<organism evidence="18 19">
    <name type="scientific">Marinovum algicola</name>
    <dbReference type="NCBI Taxonomy" id="42444"/>
    <lineage>
        <taxon>Bacteria</taxon>
        <taxon>Pseudomonadati</taxon>
        <taxon>Pseudomonadota</taxon>
        <taxon>Alphaproteobacteria</taxon>
        <taxon>Rhodobacterales</taxon>
        <taxon>Roseobacteraceae</taxon>
        <taxon>Marinovum</taxon>
    </lineage>
</organism>
<keyword evidence="12 16" id="KW-0472">Membrane</keyword>
<keyword evidence="7" id="KW-0808">Transferase</keyword>
<dbReference type="SUPFAM" id="SSF56024">
    <property type="entry name" value="Phospholipase D/nuclease"/>
    <property type="match status" value="2"/>
</dbReference>
<dbReference type="Proteomes" id="UP000182932">
    <property type="component" value="Unassembled WGS sequence"/>
</dbReference>
<feature type="domain" description="PLD phosphodiesterase" evidence="17">
    <location>
        <begin position="391"/>
        <end position="418"/>
    </location>
</feature>
<gene>
    <name evidence="18" type="ORF">SAMN04487940_10121</name>
</gene>
<evidence type="ECO:0000313" key="19">
    <source>
        <dbReference type="Proteomes" id="UP000182932"/>
    </source>
</evidence>
<comment type="caution">
    <text evidence="18">The sequence shown here is derived from an EMBL/GenBank/DDBJ whole genome shotgun (WGS) entry which is preliminary data.</text>
</comment>
<accession>A0A975W684</accession>
<keyword evidence="19" id="KW-1185">Reference proteome</keyword>